<name>A0A8S5V4I2_9CAUD</name>
<accession>A0A8S5V4I2</accession>
<reference evidence="2" key="1">
    <citation type="journal article" date="2021" name="Proc. Natl. Acad. Sci. U.S.A.">
        <title>A Catalog of Tens of Thousands of Viruses from Human Metagenomes Reveals Hidden Associations with Chronic Diseases.</title>
        <authorList>
            <person name="Tisza M.J."/>
            <person name="Buck C.B."/>
        </authorList>
    </citation>
    <scope>NUCLEOTIDE SEQUENCE</scope>
    <source>
        <strain evidence="2">CtKkB1</strain>
    </source>
</reference>
<organism evidence="2">
    <name type="scientific">Myoviridae sp. ctKkB1</name>
    <dbReference type="NCBI Taxonomy" id="2825081"/>
    <lineage>
        <taxon>Viruses</taxon>
        <taxon>Duplodnaviria</taxon>
        <taxon>Heunggongvirae</taxon>
        <taxon>Uroviricota</taxon>
        <taxon>Caudoviricetes</taxon>
    </lineage>
</organism>
<protein>
    <submittedName>
        <fullName evidence="2">Uncharacterized protein</fullName>
    </submittedName>
</protein>
<proteinExistence type="predicted"/>
<evidence type="ECO:0000313" key="2">
    <source>
        <dbReference type="EMBL" id="DAG01614.1"/>
    </source>
</evidence>
<sequence length="50" mass="5611">MTCRKVSRQACAKGKPSNTVALKIQRSTSTITRRDLPQSQPPSLRKRKAE</sequence>
<dbReference type="EMBL" id="BK016195">
    <property type="protein sequence ID" value="DAG01614.1"/>
    <property type="molecule type" value="Genomic_DNA"/>
</dbReference>
<feature type="region of interest" description="Disordered" evidence="1">
    <location>
        <begin position="1"/>
        <end position="50"/>
    </location>
</feature>
<evidence type="ECO:0000256" key="1">
    <source>
        <dbReference type="SAM" id="MobiDB-lite"/>
    </source>
</evidence>
<feature type="compositionally biased region" description="Polar residues" evidence="1">
    <location>
        <begin position="16"/>
        <end position="42"/>
    </location>
</feature>